<feature type="transmembrane region" description="Helical" evidence="1">
    <location>
        <begin position="66"/>
        <end position="84"/>
    </location>
</feature>
<keyword evidence="1" id="KW-0812">Transmembrane</keyword>
<keyword evidence="1" id="KW-1133">Transmembrane helix</keyword>
<keyword evidence="1" id="KW-0472">Membrane</keyword>
<gene>
    <name evidence="2" type="ORF">J9253_09255</name>
</gene>
<dbReference type="EMBL" id="CP072801">
    <property type="protein sequence ID" value="QTR48078.1"/>
    <property type="molecule type" value="Genomic_DNA"/>
</dbReference>
<dbReference type="RefSeq" id="WP_210224303.1">
    <property type="nucleotide sequence ID" value="NZ_CP072801.1"/>
</dbReference>
<feature type="transmembrane region" description="Helical" evidence="1">
    <location>
        <begin position="42"/>
        <end position="60"/>
    </location>
</feature>
<keyword evidence="3" id="KW-1185">Reference proteome</keyword>
<accession>A0ABX7X0C4</accession>
<sequence length="154" mass="17912">MKEELITNNNLEIQNSNNRTYFSQRLDSAFLLQRKLFTHGKITIPIITIILAFFVAPQFLIQQYHWIPLAIGVIALSSYWFVLIKNQDGLEKKENELALQYQETHSKQDITSMQMIWFKFGPIIAYLTCIAASVIFIFVVLAIFAYLIIKYGEN</sequence>
<evidence type="ECO:0000256" key="1">
    <source>
        <dbReference type="SAM" id="Phobius"/>
    </source>
</evidence>
<dbReference type="Proteomes" id="UP000672039">
    <property type="component" value="Chromosome"/>
</dbReference>
<organism evidence="2 3">
    <name type="scientific">Thiothrix litoralis</name>
    <dbReference type="NCBI Taxonomy" id="2891210"/>
    <lineage>
        <taxon>Bacteria</taxon>
        <taxon>Pseudomonadati</taxon>
        <taxon>Pseudomonadota</taxon>
        <taxon>Gammaproteobacteria</taxon>
        <taxon>Thiotrichales</taxon>
        <taxon>Thiotrichaceae</taxon>
        <taxon>Thiothrix</taxon>
    </lineage>
</organism>
<feature type="transmembrane region" description="Helical" evidence="1">
    <location>
        <begin position="123"/>
        <end position="149"/>
    </location>
</feature>
<name>A0ABX7X0C4_9GAMM</name>
<protein>
    <submittedName>
        <fullName evidence="2">Uncharacterized protein</fullName>
    </submittedName>
</protein>
<evidence type="ECO:0000313" key="3">
    <source>
        <dbReference type="Proteomes" id="UP000672039"/>
    </source>
</evidence>
<proteinExistence type="predicted"/>
<evidence type="ECO:0000313" key="2">
    <source>
        <dbReference type="EMBL" id="QTR48078.1"/>
    </source>
</evidence>
<reference evidence="2 3" key="1">
    <citation type="submission" date="2021-04" db="EMBL/GenBank/DDBJ databases">
        <title>Genomics, taxonomy and metabolism of representatives of sulfur bacteria of the genus Thiothrix: Thiothrix fructosivorans QT, Thiothrix unzii A1T and three new species, Thiothrix subterranea sp. nov., Thiothrix litoralis sp. nov. and 'Candidatus Thiothrix anitrata' sp. nov.</title>
        <authorList>
            <person name="Ravin N.V."/>
            <person name="Smolyakov D."/>
            <person name="Rudenko T.S."/>
            <person name="Mardanov A.V."/>
            <person name="Beletsky A.V."/>
            <person name="Markov N.D."/>
            <person name="Fomenkov A.I."/>
            <person name="Roberts R.J."/>
            <person name="Karnachuk O.V."/>
            <person name="Novikov A."/>
            <person name="Grabovich M.Y."/>
        </authorList>
    </citation>
    <scope>NUCLEOTIDE SEQUENCE [LARGE SCALE GENOMIC DNA]</scope>
    <source>
        <strain evidence="2 3">AS</strain>
    </source>
</reference>